<proteinExistence type="predicted"/>
<dbReference type="InterPro" id="IPR044862">
    <property type="entry name" value="Pro_4_hyd_alph_FE2OG_OXY"/>
</dbReference>
<comment type="caution">
    <text evidence="7">The sequence shown here is derived from an EMBL/GenBank/DDBJ whole genome shotgun (WGS) entry which is preliminary data.</text>
</comment>
<evidence type="ECO:0000259" key="6">
    <source>
        <dbReference type="PROSITE" id="PS51471"/>
    </source>
</evidence>
<evidence type="ECO:0000256" key="3">
    <source>
        <dbReference type="ARBA" id="ARBA00022964"/>
    </source>
</evidence>
<dbReference type="InterPro" id="IPR045054">
    <property type="entry name" value="P4HA-like"/>
</dbReference>
<dbReference type="EMBL" id="CAXAMM010013570">
    <property type="protein sequence ID" value="CAK9031711.1"/>
    <property type="molecule type" value="Genomic_DNA"/>
</dbReference>
<name>A0ABP0KXS7_9DINO</name>
<keyword evidence="5" id="KW-0408">Iron</keyword>
<protein>
    <submittedName>
        <fullName evidence="7">Proteasome regulatory particle base subunit</fullName>
    </submittedName>
</protein>
<dbReference type="InterPro" id="IPR005123">
    <property type="entry name" value="Oxoglu/Fe-dep_dioxygenase_dom"/>
</dbReference>
<dbReference type="Proteomes" id="UP001642464">
    <property type="component" value="Unassembled WGS sequence"/>
</dbReference>
<dbReference type="PANTHER" id="PTHR10869">
    <property type="entry name" value="PROLYL 4-HYDROXYLASE ALPHA SUBUNIT"/>
    <property type="match status" value="1"/>
</dbReference>
<evidence type="ECO:0000256" key="2">
    <source>
        <dbReference type="ARBA" id="ARBA00022723"/>
    </source>
</evidence>
<organism evidence="7 8">
    <name type="scientific">Durusdinium trenchii</name>
    <dbReference type="NCBI Taxonomy" id="1381693"/>
    <lineage>
        <taxon>Eukaryota</taxon>
        <taxon>Sar</taxon>
        <taxon>Alveolata</taxon>
        <taxon>Dinophyceae</taxon>
        <taxon>Suessiales</taxon>
        <taxon>Symbiodiniaceae</taxon>
        <taxon>Durusdinium</taxon>
    </lineage>
</organism>
<dbReference type="Pfam" id="PF13640">
    <property type="entry name" value="2OG-FeII_Oxy_3"/>
    <property type="match status" value="1"/>
</dbReference>
<feature type="domain" description="Fe2OG dioxygenase" evidence="6">
    <location>
        <begin position="204"/>
        <end position="321"/>
    </location>
</feature>
<dbReference type="PROSITE" id="PS51471">
    <property type="entry name" value="FE2OG_OXY"/>
    <property type="match status" value="1"/>
</dbReference>
<dbReference type="GO" id="GO:0000502">
    <property type="term" value="C:proteasome complex"/>
    <property type="evidence" value="ECO:0007669"/>
    <property type="project" value="UniProtKB-KW"/>
</dbReference>
<dbReference type="Gene3D" id="2.60.120.620">
    <property type="entry name" value="q2cbj1_9rhob like domain"/>
    <property type="match status" value="1"/>
</dbReference>
<keyword evidence="8" id="KW-1185">Reference proteome</keyword>
<accession>A0ABP0KXS7</accession>
<keyword evidence="7" id="KW-0647">Proteasome</keyword>
<sequence length="337" mass="37603">MATDGEVLVEAMADADPDLDPVWGLLLGAAPVVADPAGAGAGGAPTTNAVVVTGEMGEVEELFEEEEAEKAEVEVDESKSKPISNVVDKAEVLPDMFPLMPECETAVSRSEIPGCDAFVLDNVLTKEECEALIHQAQGLWTFWENDPGRPRISFRNAFTVEVTHPTLAERLWQRVAPWVRPEVQLSEEDPRFEVDIEGSWQPYGVNPKLLLSRYLDGGHFSPHTDGTTVVDFNRRTFYSCVLFLNASAWGGHTRLYADEQMDRELQRDDAGRLTGDPKLIVAEVEPKVGRMLVFYHRLMHEGVPAAEKYIIRTDILYQRHPELCTAPEDVEAFETWH</sequence>
<gene>
    <name evidence="7" type="ORF">SCF082_LOCUS19754</name>
</gene>
<keyword evidence="3" id="KW-0223">Dioxygenase</keyword>
<comment type="cofactor">
    <cofactor evidence="1">
        <name>L-ascorbate</name>
        <dbReference type="ChEBI" id="CHEBI:38290"/>
    </cofactor>
</comment>
<evidence type="ECO:0000313" key="8">
    <source>
        <dbReference type="Proteomes" id="UP001642464"/>
    </source>
</evidence>
<reference evidence="7 8" key="1">
    <citation type="submission" date="2024-02" db="EMBL/GenBank/DDBJ databases">
        <authorList>
            <person name="Chen Y."/>
            <person name="Shah S."/>
            <person name="Dougan E. K."/>
            <person name="Thang M."/>
            <person name="Chan C."/>
        </authorList>
    </citation>
    <scope>NUCLEOTIDE SEQUENCE [LARGE SCALE GENOMIC DNA]</scope>
</reference>
<evidence type="ECO:0000313" key="7">
    <source>
        <dbReference type="EMBL" id="CAK9031711.1"/>
    </source>
</evidence>
<dbReference type="InterPro" id="IPR006620">
    <property type="entry name" value="Pro_4_hyd_alph"/>
</dbReference>
<dbReference type="SMART" id="SM00702">
    <property type="entry name" value="P4Hc"/>
    <property type="match status" value="1"/>
</dbReference>
<dbReference type="PANTHER" id="PTHR10869:SF236">
    <property type="entry name" value="PROLYL 4-HYDROXYLASE ALPHA SUBUNIT DOMAIN-CONTAINING PROTEIN"/>
    <property type="match status" value="1"/>
</dbReference>
<evidence type="ECO:0000256" key="5">
    <source>
        <dbReference type="ARBA" id="ARBA00023004"/>
    </source>
</evidence>
<keyword evidence="2" id="KW-0479">Metal-binding</keyword>
<evidence type="ECO:0000256" key="1">
    <source>
        <dbReference type="ARBA" id="ARBA00001961"/>
    </source>
</evidence>
<keyword evidence="4" id="KW-0560">Oxidoreductase</keyword>
<evidence type="ECO:0000256" key="4">
    <source>
        <dbReference type="ARBA" id="ARBA00023002"/>
    </source>
</evidence>